<feature type="transmembrane region" description="Helical" evidence="1">
    <location>
        <begin position="334"/>
        <end position="363"/>
    </location>
</feature>
<dbReference type="EMBL" id="KI914008">
    <property type="protein sequence ID" value="ETV91644.1"/>
    <property type="molecule type" value="Genomic_DNA"/>
</dbReference>
<feature type="transmembrane region" description="Helical" evidence="1">
    <location>
        <begin position="291"/>
        <end position="314"/>
    </location>
</feature>
<evidence type="ECO:0000313" key="2">
    <source>
        <dbReference type="EMBL" id="ETV91644.1"/>
    </source>
</evidence>
<name>A0A024TCB0_9STRA</name>
<dbReference type="RefSeq" id="XP_008879763.1">
    <property type="nucleotide sequence ID" value="XM_008881541.1"/>
</dbReference>
<dbReference type="AlphaFoldDB" id="A0A024TCB0"/>
<keyword evidence="1" id="KW-1133">Transmembrane helix</keyword>
<keyword evidence="1" id="KW-0812">Transmembrane</keyword>
<dbReference type="GeneID" id="20090940"/>
<feature type="transmembrane region" description="Helical" evidence="1">
    <location>
        <begin position="261"/>
        <end position="279"/>
    </location>
</feature>
<reference evidence="2" key="1">
    <citation type="submission" date="2013-12" db="EMBL/GenBank/DDBJ databases">
        <title>The Genome Sequence of Aphanomyces invadans NJM9701.</title>
        <authorList>
            <consortium name="The Broad Institute Genomics Platform"/>
            <person name="Russ C."/>
            <person name="Tyler B."/>
            <person name="van West P."/>
            <person name="Dieguez-Uribeondo J."/>
            <person name="Young S.K."/>
            <person name="Zeng Q."/>
            <person name="Gargeya S."/>
            <person name="Fitzgerald M."/>
            <person name="Abouelleil A."/>
            <person name="Alvarado L."/>
            <person name="Chapman S.B."/>
            <person name="Gainer-Dewar J."/>
            <person name="Goldberg J."/>
            <person name="Griggs A."/>
            <person name="Gujja S."/>
            <person name="Hansen M."/>
            <person name="Howarth C."/>
            <person name="Imamovic A."/>
            <person name="Ireland A."/>
            <person name="Larimer J."/>
            <person name="McCowan C."/>
            <person name="Murphy C."/>
            <person name="Pearson M."/>
            <person name="Poon T.W."/>
            <person name="Priest M."/>
            <person name="Roberts A."/>
            <person name="Saif S."/>
            <person name="Shea T."/>
            <person name="Sykes S."/>
            <person name="Wortman J."/>
            <person name="Nusbaum C."/>
            <person name="Birren B."/>
        </authorList>
    </citation>
    <scope>NUCLEOTIDE SEQUENCE [LARGE SCALE GENOMIC DNA]</scope>
    <source>
        <strain evidence="2">NJM9701</strain>
    </source>
</reference>
<accession>A0A024TCB0</accession>
<feature type="transmembrane region" description="Helical" evidence="1">
    <location>
        <begin position="383"/>
        <end position="402"/>
    </location>
</feature>
<evidence type="ECO:0000256" key="1">
    <source>
        <dbReference type="SAM" id="Phobius"/>
    </source>
</evidence>
<proteinExistence type="predicted"/>
<organism evidence="2">
    <name type="scientific">Aphanomyces invadans</name>
    <dbReference type="NCBI Taxonomy" id="157072"/>
    <lineage>
        <taxon>Eukaryota</taxon>
        <taxon>Sar</taxon>
        <taxon>Stramenopiles</taxon>
        <taxon>Oomycota</taxon>
        <taxon>Saprolegniomycetes</taxon>
        <taxon>Saprolegniales</taxon>
        <taxon>Verrucalvaceae</taxon>
        <taxon>Aphanomyces</taxon>
    </lineage>
</organism>
<sequence>MSKVHSAGPVAVVGRLPPSVHLNRLSLLYNVVFTIKIATTPFFAYLTEPFPWALPAAVHPAWNATTSTEYSTMTAAYLQSIYNNATMPASSVCYRHGATNSNVLRLVRPLPPSTDTCVEYLVHMPGAGLYGAGMRRFVCTFLAASASQRRGMPWHHCLHAVMAGLPLGEVCVWFESTPHPRDVVVYHAMIIWENVGWCWGKLLFRCLLTTYILSVLWRRYYKHYAGLVHNLRTVGVHDDAPFAAYEVIVGDPTYQILRDPVVSIVMVLDIWLGMAYVAIATERVSQYEDWWQFLLGCMYTSRYVWNGYLMMWILSRVAKRCCWERWFSPVDPSFLGVMAYFYGGPILLLVGNTSLMVPIHALWDVAAPAQDRDYYMEVMPGCAFWSIVMASVPVTASTSVTLGRRVRRLWGGAQPHDDLLSGRHFCPRQYNDVKSRFVLKIAMRRVAYEVPLEGGSLYTLIQRRPSFRRMPLFSHRGADCCVLAYHRDKTVVRQMRLTLRDCIDLLQLRHIDAAVPVCVSMTPSTYCTLSSATCALCRASTGRSGMLRLHAGANYSPWLLCLNDGPMSECIRMGATRQCSHR</sequence>
<protein>
    <submittedName>
        <fullName evidence="2">Uncharacterized protein</fullName>
    </submittedName>
</protein>
<keyword evidence="1" id="KW-0472">Membrane</keyword>
<dbReference type="OrthoDB" id="66910at2759"/>
<dbReference type="VEuPathDB" id="FungiDB:H310_13890"/>
<gene>
    <name evidence="2" type="ORF">H310_13890</name>
</gene>